<evidence type="ECO:0000256" key="1">
    <source>
        <dbReference type="ARBA" id="ARBA00004442"/>
    </source>
</evidence>
<evidence type="ECO:0000313" key="6">
    <source>
        <dbReference type="Proteomes" id="UP000254072"/>
    </source>
</evidence>
<evidence type="ECO:0000256" key="2">
    <source>
        <dbReference type="ARBA" id="ARBA00023136"/>
    </source>
</evidence>
<evidence type="ECO:0000259" key="4">
    <source>
        <dbReference type="Pfam" id="PF14905"/>
    </source>
</evidence>
<dbReference type="InterPro" id="IPR041700">
    <property type="entry name" value="OMP_b-brl_3"/>
</dbReference>
<keyword evidence="2" id="KW-0472">Membrane</keyword>
<reference evidence="5 6" key="1">
    <citation type="submission" date="2018-06" db="EMBL/GenBank/DDBJ databases">
        <authorList>
            <consortium name="Pathogen Informatics"/>
            <person name="Doyle S."/>
        </authorList>
    </citation>
    <scope>NUCLEOTIDE SEQUENCE [LARGE SCALE GENOMIC DNA]</scope>
    <source>
        <strain evidence="5 6">NCTC11157</strain>
    </source>
</reference>
<dbReference type="Gene3D" id="2.40.170.20">
    <property type="entry name" value="TonB-dependent receptor, beta-barrel domain"/>
    <property type="match status" value="1"/>
</dbReference>
<comment type="subcellular location">
    <subcellularLocation>
        <location evidence="1">Cell outer membrane</location>
    </subcellularLocation>
</comment>
<name>A0A379DZZ2_9BACT</name>
<dbReference type="Pfam" id="PF13715">
    <property type="entry name" value="CarbopepD_reg_2"/>
    <property type="match status" value="1"/>
</dbReference>
<evidence type="ECO:0000313" key="5">
    <source>
        <dbReference type="EMBL" id="SUB85965.1"/>
    </source>
</evidence>
<dbReference type="Pfam" id="PF14905">
    <property type="entry name" value="OMP_b-brl_3"/>
    <property type="match status" value="1"/>
</dbReference>
<accession>A0A379DZZ2</accession>
<dbReference type="SUPFAM" id="SSF49464">
    <property type="entry name" value="Carboxypeptidase regulatory domain-like"/>
    <property type="match status" value="1"/>
</dbReference>
<dbReference type="Proteomes" id="UP000254072">
    <property type="component" value="Unassembled WGS sequence"/>
</dbReference>
<dbReference type="EMBL" id="UGTL01000001">
    <property type="protein sequence ID" value="SUB85965.1"/>
    <property type="molecule type" value="Genomic_DNA"/>
</dbReference>
<evidence type="ECO:0000256" key="3">
    <source>
        <dbReference type="ARBA" id="ARBA00023237"/>
    </source>
</evidence>
<gene>
    <name evidence="5" type="ORF">NCTC11157_01707</name>
</gene>
<organism evidence="5 6">
    <name type="scientific">Prevotella disiens</name>
    <dbReference type="NCBI Taxonomy" id="28130"/>
    <lineage>
        <taxon>Bacteria</taxon>
        <taxon>Pseudomonadati</taxon>
        <taxon>Bacteroidota</taxon>
        <taxon>Bacteroidia</taxon>
        <taxon>Bacteroidales</taxon>
        <taxon>Prevotellaceae</taxon>
        <taxon>Prevotella</taxon>
    </lineage>
</organism>
<sequence>MHFEQRLQIMKKLFFSVLISFIALSVKAQEHYQGKVMDDKGKAISFANIALLNEKDSSFITGIVANVDGVFDLNAPTKGLLKVSHMGYDSKMVKGETNTPLTIVLTPNAVQMDEVVVQSVKPVTHLEGDALVTNIKGSLFEKLGTAKDVLGRLPGVLNNMGSIEVLGRGTPIYYINGRKVYDGQLLDQLKSDKIKKIEVVMNPGARYDASVKAIIRIVTEREQGAGFSFDSNTKVGYLDYVYGSEQVNMNYRLNKLDIFANLEYANNRQRGLNSNDETAWLSSTLHQNFDISQRGRQQLYDGKIGFAYTFSPEHSLGLYYKVTHTPAKKWTTLHANSFVNDVLNEESAMEHYSKGFSTSHLVDAYYSGQFGKWSLNATFNTLWKKSNSDNVSDEIIKNGGKRNITTETKVNSRMLAGELHLSKPFWRGQLNFGTELLNSRREENFIALGGLLNNDNPFVKESSASVYAETMQRLGKVMVQLGLRYEHINSEYFRFGKKVEEQSRIYDKLFPTALVTTNFGKVMMQLSYSKKYFRPFYSQLSSTVAYINRYLYESGNPLLRPSYIDNISAILRYNWATLILGYSSTKDKIITSAMQYEGDPNATLYKKMNSKYRMGELQAMIQLSPQFKRYYPTLVLGIAAPFNKIDFRGSIKHLNHPMGIIRMNNIYQLSSSCMLTADFSWRGKGDGENIRIGQTWQINAGAMKNIGKQWELRLTVSDIFNSARKTWFDMYSELNVVHQERDVNTRGVECTVRYKFNTTKSKYKGKGAGNQEKTRL</sequence>
<dbReference type="SUPFAM" id="SSF56935">
    <property type="entry name" value="Porins"/>
    <property type="match status" value="1"/>
</dbReference>
<feature type="domain" description="Outer membrane protein beta-barrel" evidence="4">
    <location>
        <begin position="372"/>
        <end position="754"/>
    </location>
</feature>
<protein>
    <submittedName>
        <fullName evidence="5">TonB-linked outer membrane protein, SusC/RagA family</fullName>
    </submittedName>
</protein>
<dbReference type="InterPro" id="IPR036942">
    <property type="entry name" value="Beta-barrel_TonB_sf"/>
</dbReference>
<dbReference type="GO" id="GO:0009279">
    <property type="term" value="C:cell outer membrane"/>
    <property type="evidence" value="ECO:0007669"/>
    <property type="project" value="UniProtKB-SubCell"/>
</dbReference>
<dbReference type="InterPro" id="IPR008969">
    <property type="entry name" value="CarboxyPept-like_regulatory"/>
</dbReference>
<keyword evidence="3" id="KW-0998">Cell outer membrane</keyword>
<proteinExistence type="predicted"/>
<dbReference type="AlphaFoldDB" id="A0A379DZZ2"/>